<feature type="region of interest" description="Disordered" evidence="1">
    <location>
        <begin position="57"/>
        <end position="88"/>
    </location>
</feature>
<proteinExistence type="predicted"/>
<feature type="region of interest" description="Disordered" evidence="1">
    <location>
        <begin position="132"/>
        <end position="198"/>
    </location>
</feature>
<comment type="caution">
    <text evidence="2">The sequence shown here is derived from an EMBL/GenBank/DDBJ whole genome shotgun (WGS) entry which is preliminary data.</text>
</comment>
<feature type="compositionally biased region" description="Polar residues" evidence="1">
    <location>
        <begin position="70"/>
        <end position="86"/>
    </location>
</feature>
<dbReference type="Proteomes" id="UP001054857">
    <property type="component" value="Unassembled WGS sequence"/>
</dbReference>
<keyword evidence="3" id="KW-1185">Reference proteome</keyword>
<gene>
    <name evidence="2" type="ORF">Agub_g10513</name>
</gene>
<feature type="non-terminal residue" evidence="2">
    <location>
        <position position="198"/>
    </location>
</feature>
<feature type="compositionally biased region" description="Pro residues" evidence="1">
    <location>
        <begin position="187"/>
        <end position="198"/>
    </location>
</feature>
<name>A0AAD3HP47_9CHLO</name>
<evidence type="ECO:0000256" key="1">
    <source>
        <dbReference type="SAM" id="MobiDB-lite"/>
    </source>
</evidence>
<evidence type="ECO:0000313" key="3">
    <source>
        <dbReference type="Proteomes" id="UP001054857"/>
    </source>
</evidence>
<accession>A0AAD3HP47</accession>
<protein>
    <submittedName>
        <fullName evidence="2">Uncharacterized protein</fullName>
    </submittedName>
</protein>
<dbReference type="EMBL" id="BMAR01000024">
    <property type="protein sequence ID" value="GFR48604.1"/>
    <property type="molecule type" value="Genomic_DNA"/>
</dbReference>
<organism evidence="2 3">
    <name type="scientific">Astrephomene gubernaculifera</name>
    <dbReference type="NCBI Taxonomy" id="47775"/>
    <lineage>
        <taxon>Eukaryota</taxon>
        <taxon>Viridiplantae</taxon>
        <taxon>Chlorophyta</taxon>
        <taxon>core chlorophytes</taxon>
        <taxon>Chlorophyceae</taxon>
        <taxon>CS clade</taxon>
        <taxon>Chlamydomonadales</taxon>
        <taxon>Astrephomenaceae</taxon>
        <taxon>Astrephomene</taxon>
    </lineage>
</organism>
<evidence type="ECO:0000313" key="2">
    <source>
        <dbReference type="EMBL" id="GFR48604.1"/>
    </source>
</evidence>
<dbReference type="AlphaFoldDB" id="A0AAD3HP47"/>
<sequence>MATLLTSLQPIRQLGLLLRRPMLQHFASIVIASPVSFFKHLVVSRWPFKKSSDVVANSSPPSMTPILPPTRNNMASSMRPSTSQKLHASAPVTLLSSHSMSAIPPVLSSSASRNTSAAPGMTSVMEIAHSPSSTRFSAIPPQTAWSSSRWKRSSSKGSQRHSPPSQPPTRRLLHPSPRQAYHSLLPCPLPTPPPPLTP</sequence>
<reference evidence="2 3" key="1">
    <citation type="journal article" date="2021" name="Sci. Rep.">
        <title>Genome sequencing of the multicellular alga Astrephomene provides insights into convergent evolution of germ-soma differentiation.</title>
        <authorList>
            <person name="Yamashita S."/>
            <person name="Yamamoto K."/>
            <person name="Matsuzaki R."/>
            <person name="Suzuki S."/>
            <person name="Yamaguchi H."/>
            <person name="Hirooka S."/>
            <person name="Minakuchi Y."/>
            <person name="Miyagishima S."/>
            <person name="Kawachi M."/>
            <person name="Toyoda A."/>
            <person name="Nozaki H."/>
        </authorList>
    </citation>
    <scope>NUCLEOTIDE SEQUENCE [LARGE SCALE GENOMIC DNA]</scope>
    <source>
        <strain evidence="2 3">NIES-4017</strain>
    </source>
</reference>